<keyword evidence="4" id="KW-1185">Reference proteome</keyword>
<name>A0A5Q3QBF1_9PSEU</name>
<reference evidence="4" key="1">
    <citation type="submission" date="2019-11" db="EMBL/GenBank/DDBJ databases">
        <title>The complete genome sequence of Saccharopolyspora sp. E2A.</title>
        <authorList>
            <person name="Zhang G."/>
        </authorList>
    </citation>
    <scope>NUCLEOTIDE SEQUENCE [LARGE SCALE GENOMIC DNA]</scope>
    <source>
        <strain evidence="4">E2A</strain>
    </source>
</reference>
<gene>
    <name evidence="3" type="ORF">GIY23_02740</name>
</gene>
<proteinExistence type="predicted"/>
<feature type="domain" description="DUF4232" evidence="2">
    <location>
        <begin position="74"/>
        <end position="201"/>
    </location>
</feature>
<dbReference type="InterPro" id="IPR025326">
    <property type="entry name" value="DUF4232"/>
</dbReference>
<feature type="compositionally biased region" description="Pro residues" evidence="1">
    <location>
        <begin position="33"/>
        <end position="43"/>
    </location>
</feature>
<sequence>MLLASCGRATDDLAAQVPAAPPAPQQAEQPATAPEPPPPPAPAPSTEDSEASGPAPEQSEVQQDELQQAEVQRCHTSMLSGILQPGNPGAGQRHADLVLRNDSGETCTLYGYGGLQLVDAEGRPLPTDFTRNANPGPTLIELAPGDAAAATLHWSVVPHGDEPVTEPCAPTPAGAEVIPPDETDPLPVEWPFGPVCGQGSVDGTAYH</sequence>
<dbReference type="AlphaFoldDB" id="A0A5Q3QBF1"/>
<dbReference type="KEGG" id="sace:GIY23_02740"/>
<evidence type="ECO:0000313" key="3">
    <source>
        <dbReference type="EMBL" id="QGK71991.1"/>
    </source>
</evidence>
<organism evidence="3 4">
    <name type="scientific">Allosaccharopolyspora coralli</name>
    <dbReference type="NCBI Taxonomy" id="2665642"/>
    <lineage>
        <taxon>Bacteria</taxon>
        <taxon>Bacillati</taxon>
        <taxon>Actinomycetota</taxon>
        <taxon>Actinomycetes</taxon>
        <taxon>Pseudonocardiales</taxon>
        <taxon>Pseudonocardiaceae</taxon>
        <taxon>Allosaccharopolyspora</taxon>
    </lineage>
</organism>
<protein>
    <submittedName>
        <fullName evidence="3">DUF4232 domain-containing protein</fullName>
    </submittedName>
</protein>
<evidence type="ECO:0000259" key="2">
    <source>
        <dbReference type="Pfam" id="PF14016"/>
    </source>
</evidence>
<dbReference type="EMBL" id="CP045929">
    <property type="protein sequence ID" value="QGK71991.1"/>
    <property type="molecule type" value="Genomic_DNA"/>
</dbReference>
<dbReference type="Pfam" id="PF14016">
    <property type="entry name" value="DUF4232"/>
    <property type="match status" value="1"/>
</dbReference>
<evidence type="ECO:0000256" key="1">
    <source>
        <dbReference type="SAM" id="MobiDB-lite"/>
    </source>
</evidence>
<feature type="compositionally biased region" description="Polar residues" evidence="1">
    <location>
        <begin position="59"/>
        <end position="69"/>
    </location>
</feature>
<evidence type="ECO:0000313" key="4">
    <source>
        <dbReference type="Proteomes" id="UP000371041"/>
    </source>
</evidence>
<feature type="region of interest" description="Disordered" evidence="1">
    <location>
        <begin position="1"/>
        <end position="69"/>
    </location>
</feature>
<dbReference type="Proteomes" id="UP000371041">
    <property type="component" value="Chromosome"/>
</dbReference>
<accession>A0A5Q3QBF1</accession>